<accession>A0ABQ7TXF5</accession>
<keyword evidence="4" id="KW-0677">Repeat</keyword>
<sequence>MAQSDIDDVLDHLRRIKSGGHLNSIKIAEIETLEMDLRFLRTFLKYDHVLGPDPLVKIKKKAKLIMEMLVFGGVPDECITNINVERLVSQLQEFIEGNTSSGLNYELDDTYLLEYMDNLDKNLIDALRYLVKSDPFLIKEIKILEKTDRYLRQLIFIQKKMRFLRYLYGTEINGYIDHEKLKGLQTRIQFMAENVGQYCLALWVCEDENDTYNIESKTPYLLFLVALVEQEMKKIFLGELKTSKYAKSRTFKEKKLPKGLSHHLHSLLMYLRQTKLKNFVSSRKIDVAIEFLLVFLGDVPNHVINGKRLNEVLAKIGVLVDDILCVIQMLLAGSTIKEDASKIDLCMIHISEKIEDLKAQVEERYKSLTYSPSNEFPTVGGLSFLDSLLRKLNEMLKSESSLDFMMKPHICILEEDLSYLTSVFRNVAKVQHKHDEILKDLQRRTVNLAYEVEISIDSILVQYNALWHLFCSLPAIIKEIKHICVEVMEMRLKNLPLKHFSVVESSKHLPTQHSNPVNNEEMVSFVNEAEKLIDYLTRGTRELDVIPIVGMGGQGKTTIARKLYNTDIIVSHFDVRAWCIVTQTYHRRELLQVIFSQVTGSKDMGDKDDELADMLRKRLMGKRYLIVLDDMWDCMSWDDLRLCFPDVGNRSRIVVTTRLEKVGEQVKYRTDPYSLPFLTTEESCKLLQKKVFQKEDFPCELQVVSQAVAEKCKGLPLVVILVAGIIKKRKMEESWWHEVKNSLLSYLGESEEYSLSTMQLSYDNLTDCLKPCLLYMGMFLEDAIIPASKLISLWIAEDFVQNIECERQMEEAAEGYLMELISSNVVMVSEREYNGKVKYCQVHDVVLHFCLEKSREEKFMLAVKGHDSQFQPFEWKEIRVSFNFSKQLSEFASLGSKTQKPFYQHLRSLISTN</sequence>
<evidence type="ECO:0000259" key="10">
    <source>
        <dbReference type="Pfam" id="PF00931"/>
    </source>
</evidence>
<keyword evidence="6" id="KW-0611">Plant defense</keyword>
<dbReference type="CDD" id="cd14798">
    <property type="entry name" value="RX-CC_like"/>
    <property type="match status" value="1"/>
</dbReference>
<evidence type="ECO:0000256" key="2">
    <source>
        <dbReference type="ARBA" id="ARBA00008894"/>
    </source>
</evidence>
<evidence type="ECO:0000313" key="12">
    <source>
        <dbReference type="EMBL" id="KAH0739236.1"/>
    </source>
</evidence>
<dbReference type="InterPro" id="IPR042197">
    <property type="entry name" value="Apaf_helical"/>
</dbReference>
<dbReference type="Gene3D" id="3.40.50.300">
    <property type="entry name" value="P-loop containing nucleotide triphosphate hydrolases"/>
    <property type="match status" value="1"/>
</dbReference>
<dbReference type="SUPFAM" id="SSF52540">
    <property type="entry name" value="P-loop containing nucleoside triphosphate hydrolases"/>
    <property type="match status" value="1"/>
</dbReference>
<dbReference type="PANTHER" id="PTHR23155">
    <property type="entry name" value="DISEASE RESISTANCE PROTEIN RP"/>
    <property type="match status" value="1"/>
</dbReference>
<keyword evidence="3" id="KW-0433">Leucine-rich repeat</keyword>
<dbReference type="InterPro" id="IPR044974">
    <property type="entry name" value="Disease_R_plants"/>
</dbReference>
<gene>
    <name evidence="12" type="ORF">KY290_037941</name>
</gene>
<keyword evidence="8" id="KW-0175">Coiled coil</keyword>
<proteinExistence type="inferred from homology"/>
<evidence type="ECO:0000256" key="3">
    <source>
        <dbReference type="ARBA" id="ARBA00022614"/>
    </source>
</evidence>
<organism evidence="12 13">
    <name type="scientific">Solanum tuberosum</name>
    <name type="common">Potato</name>
    <dbReference type="NCBI Taxonomy" id="4113"/>
    <lineage>
        <taxon>Eukaryota</taxon>
        <taxon>Viridiplantae</taxon>
        <taxon>Streptophyta</taxon>
        <taxon>Embryophyta</taxon>
        <taxon>Tracheophyta</taxon>
        <taxon>Spermatophyta</taxon>
        <taxon>Magnoliopsida</taxon>
        <taxon>eudicotyledons</taxon>
        <taxon>Gunneridae</taxon>
        <taxon>Pentapetalae</taxon>
        <taxon>asterids</taxon>
        <taxon>lamiids</taxon>
        <taxon>Solanales</taxon>
        <taxon>Solanaceae</taxon>
        <taxon>Solanoideae</taxon>
        <taxon>Solaneae</taxon>
        <taxon>Solanum</taxon>
    </lineage>
</organism>
<keyword evidence="13" id="KW-1185">Reference proteome</keyword>
<feature type="domain" description="Disease resistance protein winged helix" evidence="11">
    <location>
        <begin position="778"/>
        <end position="847"/>
    </location>
</feature>
<keyword evidence="5" id="KW-0547">Nucleotide-binding</keyword>
<evidence type="ECO:0000256" key="4">
    <source>
        <dbReference type="ARBA" id="ARBA00022737"/>
    </source>
</evidence>
<keyword evidence="9" id="KW-0472">Membrane</keyword>
<dbReference type="InterPro" id="IPR036388">
    <property type="entry name" value="WH-like_DNA-bd_sf"/>
</dbReference>
<dbReference type="PANTHER" id="PTHR23155:SF1228">
    <property type="entry name" value="NB-ARC DOMAIN CONTAINING PROTEIN, EXPRESSED"/>
    <property type="match status" value="1"/>
</dbReference>
<keyword evidence="7" id="KW-0067">ATP-binding</keyword>
<dbReference type="PRINTS" id="PR00364">
    <property type="entry name" value="DISEASERSIST"/>
</dbReference>
<evidence type="ECO:0000256" key="5">
    <source>
        <dbReference type="ARBA" id="ARBA00022741"/>
    </source>
</evidence>
<dbReference type="InterPro" id="IPR038005">
    <property type="entry name" value="RX-like_CC"/>
</dbReference>
<dbReference type="Proteomes" id="UP000826656">
    <property type="component" value="Unassembled WGS sequence"/>
</dbReference>
<comment type="subcellular location">
    <subcellularLocation>
        <location evidence="1">Membrane</location>
        <topology evidence="1">Peripheral membrane protein</topology>
    </subcellularLocation>
</comment>
<feature type="domain" description="NB-ARC" evidence="10">
    <location>
        <begin position="528"/>
        <end position="696"/>
    </location>
</feature>
<evidence type="ECO:0000256" key="7">
    <source>
        <dbReference type="ARBA" id="ARBA00022840"/>
    </source>
</evidence>
<evidence type="ECO:0000256" key="9">
    <source>
        <dbReference type="ARBA" id="ARBA00023136"/>
    </source>
</evidence>
<dbReference type="InterPro" id="IPR058922">
    <property type="entry name" value="WHD_DRP"/>
</dbReference>
<dbReference type="Pfam" id="PF00931">
    <property type="entry name" value="NB-ARC"/>
    <property type="match status" value="1"/>
</dbReference>
<dbReference type="InterPro" id="IPR027417">
    <property type="entry name" value="P-loop_NTPase"/>
</dbReference>
<reference evidence="12 13" key="1">
    <citation type="journal article" date="2021" name="bioRxiv">
        <title>Chromosome-scale and haplotype-resolved genome assembly of a tetraploid potato cultivar.</title>
        <authorList>
            <person name="Sun H."/>
            <person name="Jiao W.-B."/>
            <person name="Krause K."/>
            <person name="Campoy J.A."/>
            <person name="Goel M."/>
            <person name="Folz-Donahue K."/>
            <person name="Kukat C."/>
            <person name="Huettel B."/>
            <person name="Schneeberger K."/>
        </authorList>
    </citation>
    <scope>NUCLEOTIDE SEQUENCE [LARGE SCALE GENOMIC DNA]</scope>
    <source>
        <strain evidence="12">SolTubOtavaFocal</strain>
        <tissue evidence="12">Leaves</tissue>
    </source>
</reference>
<dbReference type="Gene3D" id="1.10.10.10">
    <property type="entry name" value="Winged helix-like DNA-binding domain superfamily/Winged helix DNA-binding domain"/>
    <property type="match status" value="1"/>
</dbReference>
<comment type="similarity">
    <text evidence="2">Belongs to the disease resistance NB-LRR family.</text>
</comment>
<dbReference type="Gene3D" id="1.20.5.4130">
    <property type="match status" value="1"/>
</dbReference>
<evidence type="ECO:0000313" key="13">
    <source>
        <dbReference type="Proteomes" id="UP000826656"/>
    </source>
</evidence>
<dbReference type="EMBL" id="JAIVGD010000028">
    <property type="protein sequence ID" value="KAH0739236.1"/>
    <property type="molecule type" value="Genomic_DNA"/>
</dbReference>
<evidence type="ECO:0000259" key="11">
    <source>
        <dbReference type="Pfam" id="PF23559"/>
    </source>
</evidence>
<evidence type="ECO:0000256" key="8">
    <source>
        <dbReference type="ARBA" id="ARBA00023054"/>
    </source>
</evidence>
<name>A0ABQ7TXF5_SOLTU</name>
<dbReference type="Pfam" id="PF23559">
    <property type="entry name" value="WHD_DRP"/>
    <property type="match status" value="1"/>
</dbReference>
<evidence type="ECO:0000256" key="6">
    <source>
        <dbReference type="ARBA" id="ARBA00022821"/>
    </source>
</evidence>
<dbReference type="InterPro" id="IPR002182">
    <property type="entry name" value="NB-ARC"/>
</dbReference>
<comment type="caution">
    <text evidence="12">The sequence shown here is derived from an EMBL/GenBank/DDBJ whole genome shotgun (WGS) entry which is preliminary data.</text>
</comment>
<evidence type="ECO:0000256" key="1">
    <source>
        <dbReference type="ARBA" id="ARBA00004170"/>
    </source>
</evidence>
<protein>
    <submittedName>
        <fullName evidence="12">Uncharacterized protein</fullName>
    </submittedName>
</protein>
<dbReference type="Gene3D" id="1.10.8.430">
    <property type="entry name" value="Helical domain of apoptotic protease-activating factors"/>
    <property type="match status" value="1"/>
</dbReference>